<evidence type="ECO:0000256" key="3">
    <source>
        <dbReference type="ARBA" id="ARBA00022692"/>
    </source>
</evidence>
<dbReference type="PROSITE" id="PS50895">
    <property type="entry name" value="SURF1"/>
    <property type="match status" value="1"/>
</dbReference>
<dbReference type="GO" id="GO:0005886">
    <property type="term" value="C:plasma membrane"/>
    <property type="evidence" value="ECO:0007669"/>
    <property type="project" value="UniProtKB-SubCell"/>
</dbReference>
<evidence type="ECO:0000256" key="4">
    <source>
        <dbReference type="ARBA" id="ARBA00022989"/>
    </source>
</evidence>
<dbReference type="CDD" id="cd06662">
    <property type="entry name" value="SURF1"/>
    <property type="match status" value="1"/>
</dbReference>
<dbReference type="EMBL" id="JAFKCV010000001">
    <property type="protein sequence ID" value="MBN7823614.1"/>
    <property type="molecule type" value="Genomic_DNA"/>
</dbReference>
<keyword evidence="5 6" id="KW-0472">Membrane</keyword>
<evidence type="ECO:0000313" key="8">
    <source>
        <dbReference type="Proteomes" id="UP000664654"/>
    </source>
</evidence>
<comment type="caution">
    <text evidence="7">The sequence shown here is derived from an EMBL/GenBank/DDBJ whole genome shotgun (WGS) entry which is preliminary data.</text>
</comment>
<organism evidence="7 8">
    <name type="scientific">Bowmanella dokdonensis</name>
    <dbReference type="NCBI Taxonomy" id="751969"/>
    <lineage>
        <taxon>Bacteria</taxon>
        <taxon>Pseudomonadati</taxon>
        <taxon>Pseudomonadota</taxon>
        <taxon>Gammaproteobacteria</taxon>
        <taxon>Alteromonadales</taxon>
        <taxon>Alteromonadaceae</taxon>
        <taxon>Bowmanella</taxon>
    </lineage>
</organism>
<dbReference type="PANTHER" id="PTHR23427:SF2">
    <property type="entry name" value="SURFEIT LOCUS PROTEIN 1"/>
    <property type="match status" value="1"/>
</dbReference>
<dbReference type="RefSeq" id="WP_206571740.1">
    <property type="nucleotide sequence ID" value="NZ_JAFKCV010000001.1"/>
</dbReference>
<name>A0A939DJE3_9ALTE</name>
<dbReference type="InterPro" id="IPR045214">
    <property type="entry name" value="Surf1/Surf4"/>
</dbReference>
<evidence type="ECO:0000313" key="7">
    <source>
        <dbReference type="EMBL" id="MBN7823614.1"/>
    </source>
</evidence>
<reference evidence="7" key="1">
    <citation type="submission" date="2021-03" db="EMBL/GenBank/DDBJ databases">
        <title>novel species isolated from a fishpond in China.</title>
        <authorList>
            <person name="Lu H."/>
            <person name="Cai Z."/>
        </authorList>
    </citation>
    <scope>NUCLEOTIDE SEQUENCE</scope>
    <source>
        <strain evidence="7">JCM 30855</strain>
    </source>
</reference>
<dbReference type="Pfam" id="PF02104">
    <property type="entry name" value="SURF1"/>
    <property type="match status" value="1"/>
</dbReference>
<keyword evidence="8" id="KW-1185">Reference proteome</keyword>
<evidence type="ECO:0000256" key="2">
    <source>
        <dbReference type="ARBA" id="ARBA00007165"/>
    </source>
</evidence>
<gene>
    <name evidence="7" type="ORF">J0A66_00120</name>
</gene>
<accession>A0A939DJE3</accession>
<proteinExistence type="inferred from homology"/>
<evidence type="ECO:0000256" key="1">
    <source>
        <dbReference type="ARBA" id="ARBA00004370"/>
    </source>
</evidence>
<dbReference type="AlphaFoldDB" id="A0A939DJE3"/>
<keyword evidence="4 6" id="KW-1133">Transmembrane helix</keyword>
<evidence type="ECO:0000256" key="5">
    <source>
        <dbReference type="ARBA" id="ARBA00023136"/>
    </source>
</evidence>
<evidence type="ECO:0000256" key="6">
    <source>
        <dbReference type="RuleBase" id="RU363076"/>
    </source>
</evidence>
<dbReference type="InterPro" id="IPR002994">
    <property type="entry name" value="Surf1/Shy1"/>
</dbReference>
<comment type="caution">
    <text evidence="6">Lacks conserved residue(s) required for the propagation of feature annotation.</text>
</comment>
<protein>
    <recommendedName>
        <fullName evidence="6">SURF1-like protein</fullName>
    </recommendedName>
</protein>
<feature type="transmembrane region" description="Helical" evidence="6">
    <location>
        <begin position="204"/>
        <end position="225"/>
    </location>
</feature>
<comment type="subcellular location">
    <subcellularLocation>
        <location evidence="6">Cell membrane</location>
        <topology evidence="6">Multi-pass membrane protein</topology>
    </subcellularLocation>
    <subcellularLocation>
        <location evidence="1">Membrane</location>
    </subcellularLocation>
</comment>
<keyword evidence="3 6" id="KW-0812">Transmembrane</keyword>
<comment type="similarity">
    <text evidence="2 6">Belongs to the SURF1 family.</text>
</comment>
<sequence length="233" mass="26319">MLRSLPPLATLVTLAAVILMTGLGVWQLERAEQKRQRSALLAERQQQKSLTLTEVIGQSGDIRDFPVQVTGKLDSQRLLLWDNRILSGRVGYEVLAVLETNEGNLLVNFGWLQAPPYRDLLPQTDLPWGMVTLEGVVVVPQLNPMVRETNEAGWPRRVQQPDLDYLQTALDTRLLPFMLQVADTQPFGLENNWKPVVMPAEKHLGYAVQWFGLALACLGVFILAVRRKWRTSL</sequence>
<dbReference type="PANTHER" id="PTHR23427">
    <property type="entry name" value="SURFEIT LOCUS PROTEIN"/>
    <property type="match status" value="1"/>
</dbReference>
<keyword evidence="6" id="KW-1003">Cell membrane</keyword>
<dbReference type="Proteomes" id="UP000664654">
    <property type="component" value="Unassembled WGS sequence"/>
</dbReference>